<organism evidence="3">
    <name type="scientific">Pycnococcus provasolii</name>
    <dbReference type="NCBI Taxonomy" id="41880"/>
    <lineage>
        <taxon>Eukaryota</taxon>
        <taxon>Viridiplantae</taxon>
        <taxon>Chlorophyta</taxon>
        <taxon>Pseudoscourfieldiophyceae</taxon>
        <taxon>Pseudoscourfieldiales</taxon>
        <taxon>Pycnococcaceae</taxon>
        <taxon>Pycnococcus</taxon>
    </lineage>
</organism>
<feature type="compositionally biased region" description="Basic and acidic residues" evidence="1">
    <location>
        <begin position="49"/>
        <end position="58"/>
    </location>
</feature>
<name>A0A7S2YZ44_9CHLO</name>
<dbReference type="EMBL" id="HBHV01003671">
    <property type="protein sequence ID" value="CAE0012946.1"/>
    <property type="molecule type" value="Transcribed_RNA"/>
</dbReference>
<reference evidence="3" key="1">
    <citation type="submission" date="2021-01" db="EMBL/GenBank/DDBJ databases">
        <authorList>
            <person name="Corre E."/>
            <person name="Pelletier E."/>
            <person name="Niang G."/>
            <person name="Scheremetjew M."/>
            <person name="Finn R."/>
            <person name="Kale V."/>
            <person name="Holt S."/>
            <person name="Cochrane G."/>
            <person name="Meng A."/>
            <person name="Brown T."/>
            <person name="Cohen L."/>
        </authorList>
    </citation>
    <scope>NUCLEOTIDE SEQUENCE</scope>
    <source>
        <strain evidence="3">RCC2336</strain>
    </source>
</reference>
<evidence type="ECO:0000313" key="2">
    <source>
        <dbReference type="EMBL" id="CAE0012940.1"/>
    </source>
</evidence>
<gene>
    <name evidence="2" type="ORF">PPRO1316_LOCUS2518</name>
    <name evidence="3" type="ORF">PPRO1316_LOCUS2521</name>
</gene>
<proteinExistence type="predicted"/>
<evidence type="ECO:0000313" key="3">
    <source>
        <dbReference type="EMBL" id="CAE0012946.1"/>
    </source>
</evidence>
<accession>A0A7S2YZ44</accession>
<dbReference type="AlphaFoldDB" id="A0A7S2YZ44"/>
<dbReference type="EMBL" id="HBHV01003668">
    <property type="protein sequence ID" value="CAE0012940.1"/>
    <property type="molecule type" value="Transcribed_RNA"/>
</dbReference>
<evidence type="ECO:0000256" key="1">
    <source>
        <dbReference type="SAM" id="MobiDB-lite"/>
    </source>
</evidence>
<protein>
    <submittedName>
        <fullName evidence="3">Uncharacterized protein</fullName>
    </submittedName>
</protein>
<sequence length="185" mass="20222">MSVACSAPASAPAHVWSFDVLVRVCTTLALGPSEEEDDSKTKKITGSHPFDHKDEKRKTTALKKGSSDHVYVYLSNVASTNTAQEMKTLVAHACKRGEARSARSNLTRESTHLEKGPFAPPFDLDVQTSMLRLLGNVIPNESAVGDYVVAENAWEKRTKSSQGGDDDNDVDDEPFIAQILGFHLY</sequence>
<feature type="region of interest" description="Disordered" evidence="1">
    <location>
        <begin position="32"/>
        <end position="61"/>
    </location>
</feature>